<dbReference type="Proteomes" id="UP001594351">
    <property type="component" value="Unassembled WGS sequence"/>
</dbReference>
<organism evidence="4 5">
    <name type="scientific">candidate division CSSED10-310 bacterium</name>
    <dbReference type="NCBI Taxonomy" id="2855610"/>
    <lineage>
        <taxon>Bacteria</taxon>
        <taxon>Bacteria division CSSED10-310</taxon>
    </lineage>
</organism>
<dbReference type="InterPro" id="IPR003696">
    <property type="entry name" value="Carbtransf_dom"/>
</dbReference>
<dbReference type="Pfam" id="PF02543">
    <property type="entry name" value="Carbam_trans_N"/>
    <property type="match status" value="1"/>
</dbReference>
<feature type="domain" description="Carbamoyltransferase" evidence="2">
    <location>
        <begin position="14"/>
        <end position="358"/>
    </location>
</feature>
<dbReference type="InterPro" id="IPR051338">
    <property type="entry name" value="NodU/CmcH_Carbamoyltrnsfr"/>
</dbReference>
<comment type="caution">
    <text evidence="4">The sequence shown here is derived from an EMBL/GenBank/DDBJ whole genome shotgun (WGS) entry which is preliminary data.</text>
</comment>
<sequence>MPILQRRGSDLGVVLGVSLSHYGSACVFVDGEIKSAVLEERLSRKKYEAGFPARSISKVLESSGISPRDIDTVAIGTMCEMFDSNLARDREYRVATSLVSFFSNFIPISILETEWMTWLYQKIFHSYNRWNILHHYFDTFKELGISRRQIKFYDHHSCHAATAYYASPWRDNVLIFTSDGNGDGYCGLVALGQGDHWTPQVKISSIHSLGGLYSRSTRLIGLVPWHDEYKVMGLAPWGERKKQADLVYKKFKEFWGASGLTYRNLCGYACNSLLAFMRRSLHNPRFDYVAYAVQRVLEEILAEWIKNNMAFFKLKKIALSGGIFYNIKANKYIVEQTEPEDVFIFPTAGDESISIGAAYLAYKELQQARNLPLDIKPIKDVYWGEEIADQIEPALQNIDRERYVVEYVNDIEERIASLLAANHIVAVCNSRMEYCPRALGNRSILANPSDLRNIERLNDTIKRRDFWMPFALTVLKECEQMYLVNPHHLPSHYMIMGFDTRPEKRNDIIAGIHQADKTVRPQILEQDFNPRFHSIISKFHKKTGIGAVLNTSLNLHGEPMVNLPSEALTLMAKSELQYLALGNYLVTKKSPSP</sequence>
<dbReference type="Gene3D" id="3.90.870.20">
    <property type="entry name" value="Carbamoyltransferase, C-terminal domain"/>
    <property type="match status" value="1"/>
</dbReference>
<dbReference type="InterPro" id="IPR031730">
    <property type="entry name" value="Carbam_trans_C"/>
</dbReference>
<dbReference type="PANTHER" id="PTHR34847">
    <property type="entry name" value="NODULATION PROTEIN U"/>
    <property type="match status" value="1"/>
</dbReference>
<evidence type="ECO:0000259" key="3">
    <source>
        <dbReference type="Pfam" id="PF16861"/>
    </source>
</evidence>
<evidence type="ECO:0000313" key="5">
    <source>
        <dbReference type="Proteomes" id="UP001594351"/>
    </source>
</evidence>
<dbReference type="CDD" id="cd24100">
    <property type="entry name" value="ASKHA_NBD_MJ1051-like_N"/>
    <property type="match status" value="1"/>
</dbReference>
<evidence type="ECO:0000313" key="4">
    <source>
        <dbReference type="EMBL" id="MFC1849264.1"/>
    </source>
</evidence>
<evidence type="ECO:0000256" key="1">
    <source>
        <dbReference type="ARBA" id="ARBA00006129"/>
    </source>
</evidence>
<gene>
    <name evidence="4" type="ORF">ACFL27_03550</name>
</gene>
<dbReference type="Gene3D" id="3.30.420.40">
    <property type="match status" value="2"/>
</dbReference>
<dbReference type="Pfam" id="PF16861">
    <property type="entry name" value="Carbam_trans_C"/>
    <property type="match status" value="1"/>
</dbReference>
<reference evidence="4 5" key="1">
    <citation type="submission" date="2024-09" db="EMBL/GenBank/DDBJ databases">
        <title>Laminarin stimulates single cell rates of sulfate reduction while oxygen inhibits transcriptomic activity in coastal marine sediment.</title>
        <authorList>
            <person name="Lindsay M."/>
            <person name="Orcutt B."/>
            <person name="Emerson D."/>
            <person name="Stepanauskas R."/>
            <person name="D'Angelo T."/>
        </authorList>
    </citation>
    <scope>NUCLEOTIDE SEQUENCE [LARGE SCALE GENOMIC DNA]</scope>
    <source>
        <strain evidence="4">SAG AM-311-K15</strain>
    </source>
</reference>
<name>A0ABV6YSU1_UNCC1</name>
<dbReference type="SUPFAM" id="SSF53067">
    <property type="entry name" value="Actin-like ATPase domain"/>
    <property type="match status" value="1"/>
</dbReference>
<dbReference type="InterPro" id="IPR043129">
    <property type="entry name" value="ATPase_NBD"/>
</dbReference>
<dbReference type="InterPro" id="IPR038152">
    <property type="entry name" value="Carbam_trans_C_sf"/>
</dbReference>
<keyword evidence="5" id="KW-1185">Reference proteome</keyword>
<dbReference type="PANTHER" id="PTHR34847:SF1">
    <property type="entry name" value="NODULATION PROTEIN U"/>
    <property type="match status" value="1"/>
</dbReference>
<protein>
    <submittedName>
        <fullName evidence="4">Carbamoyltransferase C-terminal domain-containing protein</fullName>
    </submittedName>
</protein>
<accession>A0ABV6YSU1</accession>
<proteinExistence type="inferred from homology"/>
<feature type="domain" description="Carbamoyltransferase C-terminal" evidence="3">
    <location>
        <begin position="416"/>
        <end position="588"/>
    </location>
</feature>
<dbReference type="EMBL" id="JBHPBY010000029">
    <property type="protein sequence ID" value="MFC1849264.1"/>
    <property type="molecule type" value="Genomic_DNA"/>
</dbReference>
<comment type="similarity">
    <text evidence="1">Belongs to the NodU/CmcH family.</text>
</comment>
<evidence type="ECO:0000259" key="2">
    <source>
        <dbReference type="Pfam" id="PF02543"/>
    </source>
</evidence>